<evidence type="ECO:0000313" key="3">
    <source>
        <dbReference type="EMBL" id="WAL58098.1"/>
    </source>
</evidence>
<dbReference type="EMBL" id="CP113797">
    <property type="protein sequence ID" value="WAL58098.1"/>
    <property type="molecule type" value="Genomic_DNA"/>
</dbReference>
<feature type="signal peptide" evidence="1">
    <location>
        <begin position="1"/>
        <end position="37"/>
    </location>
</feature>
<keyword evidence="1" id="KW-0732">Signal</keyword>
<evidence type="ECO:0000259" key="2">
    <source>
        <dbReference type="Pfam" id="PF07176"/>
    </source>
</evidence>
<feature type="domain" description="DUF1400" evidence="2">
    <location>
        <begin position="37"/>
        <end position="162"/>
    </location>
</feature>
<feature type="chain" id="PRO_5038454100" evidence="1">
    <location>
        <begin position="38"/>
        <end position="187"/>
    </location>
</feature>
<sequence length="187" mass="20316">MKFVGILQNLRQRLRSSLNVVLLAGMMVGSSIAPATAAEELVVTYGAFQASFTLRDLERLANTGDVSNSIGFYLELAGVAPEDLRAALTTEVKVSHHLLDNLLNTEGGEYVLSEITQVVHTPSRQANIQALRSAFIMAAKEDQQVSLLELLQHYPTRQVFVNGGNLIQLARDLNAEPSVELGGGNRE</sequence>
<protein>
    <submittedName>
        <fullName evidence="3">Alpha/beta hydrolase</fullName>
    </submittedName>
</protein>
<accession>A0A9E9C6E7</accession>
<dbReference type="GO" id="GO:0016787">
    <property type="term" value="F:hydrolase activity"/>
    <property type="evidence" value="ECO:0007669"/>
    <property type="project" value="UniProtKB-KW"/>
</dbReference>
<gene>
    <name evidence="3" type="ORF">OXH18_12915</name>
</gene>
<dbReference type="Pfam" id="PF07176">
    <property type="entry name" value="DUF1400"/>
    <property type="match status" value="1"/>
</dbReference>
<keyword evidence="4" id="KW-1185">Reference proteome</keyword>
<dbReference type="RefSeq" id="WP_268607494.1">
    <property type="nucleotide sequence ID" value="NZ_CP113797.1"/>
</dbReference>
<name>A0A9E9C6E7_9CYAN</name>
<proteinExistence type="predicted"/>
<dbReference type="KEGG" id="tsin:OXH18_12915"/>
<dbReference type="AlphaFoldDB" id="A0A9E9C6E7"/>
<keyword evidence="3" id="KW-0378">Hydrolase</keyword>
<evidence type="ECO:0000256" key="1">
    <source>
        <dbReference type="SAM" id="SignalP"/>
    </source>
</evidence>
<reference evidence="3" key="1">
    <citation type="submission" date="2022-12" db="EMBL/GenBank/DDBJ databases">
        <title>Polyphasic identification of a Novel Hot-Spring Cyanobacterium Ocullathermofonsia sinensis gen nov. sp. nov. and Genomic Insights on its Adaptations to the Thermal Habitat.</title>
        <authorList>
            <person name="Daroch M."/>
            <person name="Tang J."/>
            <person name="Jiang Y."/>
        </authorList>
    </citation>
    <scope>NUCLEOTIDE SEQUENCE</scope>
    <source>
        <strain evidence="3">PKUAC-SCTA174</strain>
    </source>
</reference>
<organism evidence="3 4">
    <name type="scientific">Thermocoleostomius sinensis A174</name>
    <dbReference type="NCBI Taxonomy" id="2016057"/>
    <lineage>
        <taxon>Bacteria</taxon>
        <taxon>Bacillati</taxon>
        <taxon>Cyanobacteriota</taxon>
        <taxon>Cyanophyceae</taxon>
        <taxon>Oculatellales</taxon>
        <taxon>Oculatellaceae</taxon>
        <taxon>Thermocoleostomius</taxon>
    </lineage>
</organism>
<dbReference type="InterPro" id="IPR010802">
    <property type="entry name" value="DUF1400"/>
</dbReference>
<evidence type="ECO:0000313" key="4">
    <source>
        <dbReference type="Proteomes" id="UP001163152"/>
    </source>
</evidence>
<dbReference type="Proteomes" id="UP001163152">
    <property type="component" value="Chromosome"/>
</dbReference>